<dbReference type="NCBIfam" id="TIGR01704">
    <property type="entry name" value="MTA_SAH-Nsdase"/>
    <property type="match status" value="1"/>
</dbReference>
<dbReference type="NCBIfam" id="NF004079">
    <property type="entry name" value="PRK05584.1"/>
    <property type="match status" value="1"/>
</dbReference>
<dbReference type="RefSeq" id="WP_067749104.1">
    <property type="nucleotide sequence ID" value="NZ_LT907988.1"/>
</dbReference>
<evidence type="ECO:0000256" key="5">
    <source>
        <dbReference type="ARBA" id="ARBA00023167"/>
    </source>
</evidence>
<sequence length="257" mass="26802">MFGILSALGQEQGDLLARLVPSAPPRRIAQRDFHVGILDGMPCTLVQSRIGKVAAATTATLLIREFGVTHILFVGLAGGLAPALKVGDVVVATALIQHDLNAHPLFPKHEVPLLGRARFPTDTGLSALLAAHARQFLQDAAANLAARLSCTPSVHQGLVATGDQFIQSQATAQALQAELPDALCVEMEGAAVAQVCHEMDIPLAVLRVISDTAQDSAGMDFPAFLNGVAGVYANEIPTRVLRALAAKDMANAGEGKA</sequence>
<dbReference type="GO" id="GO:0008782">
    <property type="term" value="F:adenosylhomocysteine nucleosidase activity"/>
    <property type="evidence" value="ECO:0007669"/>
    <property type="project" value="UniProtKB-EC"/>
</dbReference>
<dbReference type="InterPro" id="IPR035994">
    <property type="entry name" value="Nucleoside_phosphorylase_sf"/>
</dbReference>
<keyword evidence="7" id="KW-0326">Glycosidase</keyword>
<dbReference type="UniPathway" id="UPA00904">
    <property type="reaction ID" value="UER00871"/>
</dbReference>
<gene>
    <name evidence="7" type="ORF">ODI_03742</name>
    <name evidence="8" type="ORF">ODI_R0992</name>
</gene>
<evidence type="ECO:0000313" key="9">
    <source>
        <dbReference type="Proteomes" id="UP000078558"/>
    </source>
</evidence>
<dbReference type="EMBL" id="LT907988">
    <property type="protein sequence ID" value="SOE47694.1"/>
    <property type="molecule type" value="Genomic_DNA"/>
</dbReference>
<protein>
    <recommendedName>
        <fullName evidence="2">adenosylhomocysteine nucleosidase</fullName>
        <ecNumber evidence="2">3.2.2.9</ecNumber>
    </recommendedName>
</protein>
<reference evidence="8 9" key="2">
    <citation type="submission" date="2017-08" db="EMBL/GenBank/DDBJ databases">
        <authorList>
            <person name="de Groot N.N."/>
        </authorList>
    </citation>
    <scope>NUCLEOTIDE SEQUENCE [LARGE SCALE GENOMIC DNA]</scope>
    <source>
        <strain evidence="8">Orrdi1</strain>
    </source>
</reference>
<keyword evidence="9" id="KW-1185">Reference proteome</keyword>
<dbReference type="InterPro" id="IPR000845">
    <property type="entry name" value="Nucleoside_phosphorylase_d"/>
</dbReference>
<organism evidence="7 9">
    <name type="scientific">Orrella dioscoreae</name>
    <dbReference type="NCBI Taxonomy" id="1851544"/>
    <lineage>
        <taxon>Bacteria</taxon>
        <taxon>Pseudomonadati</taxon>
        <taxon>Pseudomonadota</taxon>
        <taxon>Betaproteobacteria</taxon>
        <taxon>Burkholderiales</taxon>
        <taxon>Alcaligenaceae</taxon>
        <taxon>Orrella</taxon>
    </lineage>
</organism>
<comment type="pathway">
    <text evidence="1">Amino-acid biosynthesis; L-methionine biosynthesis via salvage pathway; S-methyl-5-thio-alpha-D-ribose 1-phosphate from S-methyl-5'-thioadenosine (hydrolase route): step 1/2.</text>
</comment>
<dbReference type="EC" id="3.2.2.9" evidence="2"/>
<evidence type="ECO:0000256" key="2">
    <source>
        <dbReference type="ARBA" id="ARBA00011974"/>
    </source>
</evidence>
<evidence type="ECO:0000256" key="3">
    <source>
        <dbReference type="ARBA" id="ARBA00022605"/>
    </source>
</evidence>
<accession>A0A1C3JX29</accession>
<reference evidence="7 9" key="1">
    <citation type="submission" date="2016-06" db="EMBL/GenBank/DDBJ databases">
        <authorList>
            <person name="Kjaerup R.B."/>
            <person name="Dalgaard T.S."/>
            <person name="Juul-Madsen H.R."/>
        </authorList>
    </citation>
    <scope>NUCLEOTIDE SEQUENCE [LARGE SCALE GENOMIC DNA]</scope>
    <source>
        <strain evidence="7">Orrdi1</strain>
    </source>
</reference>
<dbReference type="AlphaFoldDB" id="A0A1C3JX29"/>
<dbReference type="GO" id="GO:0019284">
    <property type="term" value="P:L-methionine salvage from S-adenosylmethionine"/>
    <property type="evidence" value="ECO:0007669"/>
    <property type="project" value="TreeGrafter"/>
</dbReference>
<dbReference type="PANTHER" id="PTHR46832:SF1">
    <property type="entry name" value="5'-METHYLTHIOADENOSINE_S-ADENOSYLHOMOCYSTEINE NUCLEOSIDASE"/>
    <property type="match status" value="1"/>
</dbReference>
<evidence type="ECO:0000313" key="7">
    <source>
        <dbReference type="EMBL" id="SBT23714.1"/>
    </source>
</evidence>
<dbReference type="GO" id="GO:0009164">
    <property type="term" value="P:nucleoside catabolic process"/>
    <property type="evidence" value="ECO:0007669"/>
    <property type="project" value="InterPro"/>
</dbReference>
<dbReference type="GO" id="GO:0005829">
    <property type="term" value="C:cytosol"/>
    <property type="evidence" value="ECO:0007669"/>
    <property type="project" value="TreeGrafter"/>
</dbReference>
<dbReference type="EMBL" id="FLRC01000002">
    <property type="protein sequence ID" value="SBT23714.1"/>
    <property type="molecule type" value="Genomic_DNA"/>
</dbReference>
<dbReference type="Pfam" id="PF01048">
    <property type="entry name" value="PNP_UDP_1"/>
    <property type="match status" value="1"/>
</dbReference>
<evidence type="ECO:0000259" key="6">
    <source>
        <dbReference type="Pfam" id="PF01048"/>
    </source>
</evidence>
<proteinExistence type="predicted"/>
<feature type="domain" description="Nucleoside phosphorylase" evidence="6">
    <location>
        <begin position="2"/>
        <end position="222"/>
    </location>
</feature>
<dbReference type="GO" id="GO:0019509">
    <property type="term" value="P:L-methionine salvage from methylthioadenosine"/>
    <property type="evidence" value="ECO:0007669"/>
    <property type="project" value="UniProtKB-UniPathway"/>
</dbReference>
<evidence type="ECO:0000256" key="4">
    <source>
        <dbReference type="ARBA" id="ARBA00022801"/>
    </source>
</evidence>
<evidence type="ECO:0000313" key="8">
    <source>
        <dbReference type="EMBL" id="SOE47694.1"/>
    </source>
</evidence>
<evidence type="ECO:0000256" key="1">
    <source>
        <dbReference type="ARBA" id="ARBA00004945"/>
    </source>
</evidence>
<dbReference type="STRING" id="1851544.ODI_03742"/>
<dbReference type="Gene3D" id="3.40.50.1580">
    <property type="entry name" value="Nucleoside phosphorylase domain"/>
    <property type="match status" value="1"/>
</dbReference>
<dbReference type="GO" id="GO:0008930">
    <property type="term" value="F:methylthioadenosine nucleosidase activity"/>
    <property type="evidence" value="ECO:0007669"/>
    <property type="project" value="InterPro"/>
</dbReference>
<dbReference type="InterPro" id="IPR010049">
    <property type="entry name" value="MTA_SAH_Nsdase"/>
</dbReference>
<dbReference type="SUPFAM" id="SSF53167">
    <property type="entry name" value="Purine and uridine phosphorylases"/>
    <property type="match status" value="1"/>
</dbReference>
<dbReference type="PANTHER" id="PTHR46832">
    <property type="entry name" value="5'-METHYLTHIOADENOSINE/S-ADENOSYLHOMOCYSTEINE NUCLEOSIDASE"/>
    <property type="match status" value="1"/>
</dbReference>
<name>A0A1C3JX29_9BURK</name>
<keyword evidence="3" id="KW-0028">Amino-acid biosynthesis</keyword>
<keyword evidence="5" id="KW-0486">Methionine biosynthesis</keyword>
<keyword evidence="4 7" id="KW-0378">Hydrolase</keyword>
<dbReference type="OrthoDB" id="9792278at2"/>
<dbReference type="KEGG" id="odi:ODI_R0992"/>
<dbReference type="CDD" id="cd09008">
    <property type="entry name" value="MTAN"/>
    <property type="match status" value="1"/>
</dbReference>
<dbReference type="Proteomes" id="UP000078558">
    <property type="component" value="Chromosome I"/>
</dbReference>